<name>A0A0K9FE07_9BACI</name>
<dbReference type="EMBL" id="LFXJ01000005">
    <property type="protein sequence ID" value="KMY32759.1"/>
    <property type="molecule type" value="Genomic_DNA"/>
</dbReference>
<dbReference type="RefSeq" id="WP_049666269.1">
    <property type="nucleotide sequence ID" value="NZ_LFXJ01000005.1"/>
</dbReference>
<dbReference type="OrthoDB" id="2736537at2"/>
<comment type="caution">
    <text evidence="1">The sequence shown here is derived from an EMBL/GenBank/DDBJ whole genome shotgun (WGS) entry which is preliminary data.</text>
</comment>
<dbReference type="Proteomes" id="UP000037326">
    <property type="component" value="Unassembled WGS sequence"/>
</dbReference>
<organism evidence="1 2">
    <name type="scientific">Lysinibacillus xylanilyticus</name>
    <dbReference type="NCBI Taxonomy" id="582475"/>
    <lineage>
        <taxon>Bacteria</taxon>
        <taxon>Bacillati</taxon>
        <taxon>Bacillota</taxon>
        <taxon>Bacilli</taxon>
        <taxon>Bacillales</taxon>
        <taxon>Bacillaceae</taxon>
        <taxon>Lysinibacillus</taxon>
    </lineage>
</organism>
<reference evidence="2" key="1">
    <citation type="submission" date="2015-07" db="EMBL/GenBank/DDBJ databases">
        <authorList>
            <consortium name="Consortium for Microbial Forensics and Genomics (microFORGE)"/>
            <person name="Knight B.M."/>
            <person name="Roberts D.P."/>
            <person name="Lin D."/>
            <person name="Hari K."/>
            <person name="Fletcher J."/>
            <person name="Melcher U."/>
            <person name="Blagden T."/>
            <person name="Winegar R.A."/>
        </authorList>
    </citation>
    <scope>NUCLEOTIDE SEQUENCE [LARGE SCALE GENOMIC DNA]</scope>
    <source>
        <strain evidence="2">DSM 23493</strain>
    </source>
</reference>
<dbReference type="GeneID" id="96598907"/>
<sequence length="60" mass="6957">MNLQVIEYYESLLKIEVMEKQFTTTSQTLKETVEQYVGQDAVHKNDILTAYSNVMKELIG</sequence>
<dbReference type="AlphaFoldDB" id="A0A0K9FE07"/>
<protein>
    <submittedName>
        <fullName evidence="1">Uncharacterized protein</fullName>
    </submittedName>
</protein>
<proteinExistence type="predicted"/>
<accession>A0A0K9FE07</accession>
<evidence type="ECO:0000313" key="2">
    <source>
        <dbReference type="Proteomes" id="UP000037326"/>
    </source>
</evidence>
<evidence type="ECO:0000313" key="1">
    <source>
        <dbReference type="EMBL" id="KMY32759.1"/>
    </source>
</evidence>
<gene>
    <name evidence="1" type="ORF">ACZ11_11750</name>
</gene>
<dbReference type="PATRIC" id="fig|582475.4.peg.1970"/>